<dbReference type="AlphaFoldDB" id="A0A940NNX4"/>
<dbReference type="RefSeq" id="WP_209406355.1">
    <property type="nucleotide sequence ID" value="NZ_JAGIYQ010000008.1"/>
</dbReference>
<dbReference type="InterPro" id="IPR011990">
    <property type="entry name" value="TPR-like_helical_dom_sf"/>
</dbReference>
<dbReference type="Proteomes" id="UP000682134">
    <property type="component" value="Unassembled WGS sequence"/>
</dbReference>
<protein>
    <submittedName>
        <fullName evidence="2">Helix-turn-helix transcriptional regulator</fullName>
    </submittedName>
</protein>
<dbReference type="EMBL" id="JAGIYQ010000008">
    <property type="protein sequence ID" value="MBP0726096.1"/>
    <property type="molecule type" value="Genomic_DNA"/>
</dbReference>
<dbReference type="PROSITE" id="PS50943">
    <property type="entry name" value="HTH_CROC1"/>
    <property type="match status" value="1"/>
</dbReference>
<dbReference type="Gene3D" id="1.25.40.10">
    <property type="entry name" value="Tetratricopeptide repeat domain"/>
    <property type="match status" value="1"/>
</dbReference>
<organism evidence="2 3">
    <name type="scientific">Gottfriedia endophytica</name>
    <dbReference type="NCBI Taxonomy" id="2820819"/>
    <lineage>
        <taxon>Bacteria</taxon>
        <taxon>Bacillati</taxon>
        <taxon>Bacillota</taxon>
        <taxon>Bacilli</taxon>
        <taxon>Bacillales</taxon>
        <taxon>Bacillaceae</taxon>
        <taxon>Gottfriedia</taxon>
    </lineage>
</organism>
<reference evidence="2" key="1">
    <citation type="submission" date="2021-04" db="EMBL/GenBank/DDBJ databases">
        <title>Genome seq and assembly of Bacillus sp.</title>
        <authorList>
            <person name="Chhetri G."/>
        </authorList>
    </citation>
    <scope>NUCLEOTIDE SEQUENCE</scope>
    <source>
        <strain evidence="2">RG28</strain>
    </source>
</reference>
<dbReference type="SUPFAM" id="SSF47413">
    <property type="entry name" value="lambda repressor-like DNA-binding domains"/>
    <property type="match status" value="1"/>
</dbReference>
<comment type="caution">
    <text evidence="2">The sequence shown here is derived from an EMBL/GenBank/DDBJ whole genome shotgun (WGS) entry which is preliminary data.</text>
</comment>
<feature type="domain" description="HTH cro/C1-type" evidence="1">
    <location>
        <begin position="7"/>
        <end position="61"/>
    </location>
</feature>
<accession>A0A940NNX4</accession>
<dbReference type="Gene3D" id="1.10.260.40">
    <property type="entry name" value="lambda repressor-like DNA-binding domains"/>
    <property type="match status" value="1"/>
</dbReference>
<dbReference type="InterPro" id="IPR001387">
    <property type="entry name" value="Cro/C1-type_HTH"/>
</dbReference>
<evidence type="ECO:0000313" key="2">
    <source>
        <dbReference type="EMBL" id="MBP0726096.1"/>
    </source>
</evidence>
<name>A0A940NNX4_9BACI</name>
<sequence>MLEGQIIKFYRERQSMMQKDLGIGICSSTHISKIERGLTEVSKETINLLSRRLCIDMETEIKTYLGLDSLLKEWHESIIFKMKTKAKRIKKQLEAIALLQMPVIYRSYTLVLTRYYLLIGLDHQAKSLIDEMEKWSDLSPYENNMLLHIKGINRLMNKEFYKAISHFQGIDLTYYNNQEYYYHLAFAYHSLNSRVLAYYFAEKSLRFFTEVRSLTRMIEAEMLMLVQVERDEFYDPKDTEYQRLIEMTENIGLDHQRAMLTHNLAYQKVRQGNYDIACEYYKQSMDIKDPHTALHIASLEGYINALTRQGLKSTEELLQLVEKGIALSEEITEPIYIHFFYLHKYNLQNEKELYYHYLEKEAFPYYQKMAHIRLFEHYSIKLFDFHMEKGNVEEANQYAAYLVEKYRKNDKFA</sequence>
<dbReference type="CDD" id="cd00093">
    <property type="entry name" value="HTH_XRE"/>
    <property type="match status" value="1"/>
</dbReference>
<proteinExistence type="predicted"/>
<evidence type="ECO:0000259" key="1">
    <source>
        <dbReference type="PROSITE" id="PS50943"/>
    </source>
</evidence>
<keyword evidence="3" id="KW-1185">Reference proteome</keyword>
<evidence type="ECO:0000313" key="3">
    <source>
        <dbReference type="Proteomes" id="UP000682134"/>
    </source>
</evidence>
<gene>
    <name evidence="2" type="ORF">J5Y03_13015</name>
</gene>
<dbReference type="InterPro" id="IPR010982">
    <property type="entry name" value="Lambda_DNA-bd_dom_sf"/>
</dbReference>
<dbReference type="GO" id="GO:0003677">
    <property type="term" value="F:DNA binding"/>
    <property type="evidence" value="ECO:0007669"/>
    <property type="project" value="InterPro"/>
</dbReference>